<name>A0AAE0LH38_9CHLO</name>
<evidence type="ECO:0000256" key="1">
    <source>
        <dbReference type="SAM" id="MobiDB-lite"/>
    </source>
</evidence>
<comment type="caution">
    <text evidence="2">The sequence shown here is derived from an EMBL/GenBank/DDBJ whole genome shotgun (WGS) entry which is preliminary data.</text>
</comment>
<gene>
    <name evidence="2" type="ORF">CYMTET_7404</name>
</gene>
<feature type="region of interest" description="Disordered" evidence="1">
    <location>
        <begin position="114"/>
        <end position="133"/>
    </location>
</feature>
<sequence length="159" mass="17042">MKPIAALVLVVGITILCGVFAYRQLSALRAPLPVAKRSSQRVRRAQGSQALSKEGELSIERKASANVPSLIPSAVPASLLPDTAKVLPIKMEVISWSPRILLIDNMLSYEAGSGRASPHVAPVPPAPDAETPRHHSRSFHACLVSLTRAPQLLLLAYTQ</sequence>
<protein>
    <submittedName>
        <fullName evidence="2">Uncharacterized protein</fullName>
    </submittedName>
</protein>
<evidence type="ECO:0000313" key="2">
    <source>
        <dbReference type="EMBL" id="KAK3284972.1"/>
    </source>
</evidence>
<dbReference type="AlphaFoldDB" id="A0AAE0LH38"/>
<accession>A0AAE0LH38</accession>
<organism evidence="2 3">
    <name type="scientific">Cymbomonas tetramitiformis</name>
    <dbReference type="NCBI Taxonomy" id="36881"/>
    <lineage>
        <taxon>Eukaryota</taxon>
        <taxon>Viridiplantae</taxon>
        <taxon>Chlorophyta</taxon>
        <taxon>Pyramimonadophyceae</taxon>
        <taxon>Pyramimonadales</taxon>
        <taxon>Pyramimonadaceae</taxon>
        <taxon>Cymbomonas</taxon>
    </lineage>
</organism>
<keyword evidence="3" id="KW-1185">Reference proteome</keyword>
<dbReference type="EMBL" id="LGRX02002033">
    <property type="protein sequence ID" value="KAK3284972.1"/>
    <property type="molecule type" value="Genomic_DNA"/>
</dbReference>
<proteinExistence type="predicted"/>
<dbReference type="Proteomes" id="UP001190700">
    <property type="component" value="Unassembled WGS sequence"/>
</dbReference>
<evidence type="ECO:0000313" key="3">
    <source>
        <dbReference type="Proteomes" id="UP001190700"/>
    </source>
</evidence>
<reference evidence="2 3" key="1">
    <citation type="journal article" date="2015" name="Genome Biol. Evol.">
        <title>Comparative Genomics of a Bacterivorous Green Alga Reveals Evolutionary Causalities and Consequences of Phago-Mixotrophic Mode of Nutrition.</title>
        <authorList>
            <person name="Burns J.A."/>
            <person name="Paasch A."/>
            <person name="Narechania A."/>
            <person name="Kim E."/>
        </authorList>
    </citation>
    <scope>NUCLEOTIDE SEQUENCE [LARGE SCALE GENOMIC DNA]</scope>
    <source>
        <strain evidence="2 3">PLY_AMNH</strain>
    </source>
</reference>